<reference evidence="2" key="1">
    <citation type="journal article" date="2018" name="Nat. Commun.">
        <title>Diversity and evolution of the emerging Pandoraviridae family.</title>
        <authorList>
            <person name="Legendre M."/>
            <person name="Fabre E."/>
            <person name="Poirot O."/>
            <person name="Jeudy S."/>
            <person name="Lartigue A."/>
            <person name="Alempic J.M."/>
            <person name="Beucher L."/>
            <person name="Philippe N."/>
            <person name="Bertaux L."/>
            <person name="Christo-Foroux E."/>
            <person name="Labadie K."/>
            <person name="Coute Y."/>
            <person name="Abergel C."/>
            <person name="Claverie J.M."/>
        </authorList>
    </citation>
    <scope>NUCLEOTIDE SEQUENCE [LARGE SCALE GENOMIC DNA]</scope>
    <source>
        <strain evidence="2">Neocaledonia</strain>
    </source>
</reference>
<dbReference type="KEGG" id="vg:36843368"/>
<keyword evidence="1" id="KW-0812">Transmembrane</keyword>
<dbReference type="Proteomes" id="UP000249287">
    <property type="component" value="Segment"/>
</dbReference>
<dbReference type="EMBL" id="MG011690">
    <property type="protein sequence ID" value="AVK76655.1"/>
    <property type="molecule type" value="Genomic_DNA"/>
</dbReference>
<organism evidence="2">
    <name type="scientific">Pandoravirus neocaledonia</name>
    <dbReference type="NCBI Taxonomy" id="2107708"/>
    <lineage>
        <taxon>Viruses</taxon>
        <taxon>Pandoravirus</taxon>
    </lineage>
</organism>
<feature type="transmembrane region" description="Helical" evidence="1">
    <location>
        <begin position="35"/>
        <end position="58"/>
    </location>
</feature>
<accession>A0A2U7UE72</accession>
<protein>
    <submittedName>
        <fullName evidence="2">Uncharacterized protein</fullName>
    </submittedName>
</protein>
<keyword evidence="1" id="KW-1133">Transmembrane helix</keyword>
<evidence type="ECO:0000256" key="1">
    <source>
        <dbReference type="SAM" id="Phobius"/>
    </source>
</evidence>
<gene>
    <name evidence="2" type="ORF">pneo_cds_1048</name>
</gene>
<feature type="transmembrane region" description="Helical" evidence="1">
    <location>
        <begin position="119"/>
        <end position="139"/>
    </location>
</feature>
<keyword evidence="1" id="KW-0472">Membrane</keyword>
<evidence type="ECO:0000313" key="2">
    <source>
        <dbReference type="EMBL" id="AVK76655.1"/>
    </source>
</evidence>
<sequence>MPRQPPALQRQLSGVTATAATETTTRKRAVDALCWVFWALACALAWVVILALIGYGVYSVGFVGYRAVTSVAVEYHGCIDSLHYRTLHGKCHGIECRTSPHASCASVALMYIVWSITTWGIYMVLSPLLVPIDIYYAFFA</sequence>
<dbReference type="GeneID" id="36843368"/>
<dbReference type="RefSeq" id="YP_009482658.1">
    <property type="nucleotide sequence ID" value="NC_037666.1"/>
</dbReference>
<proteinExistence type="predicted"/>
<name>A0A2U7UE72_9VIRU</name>